<dbReference type="PANTHER" id="PTHR46289:SF14">
    <property type="entry name" value="DUF4371 DOMAIN-CONTAINING PROTEIN"/>
    <property type="match status" value="1"/>
</dbReference>
<organism evidence="1 2">
    <name type="scientific">Macrosiphum euphorbiae</name>
    <name type="common">potato aphid</name>
    <dbReference type="NCBI Taxonomy" id="13131"/>
    <lineage>
        <taxon>Eukaryota</taxon>
        <taxon>Metazoa</taxon>
        <taxon>Ecdysozoa</taxon>
        <taxon>Arthropoda</taxon>
        <taxon>Hexapoda</taxon>
        <taxon>Insecta</taxon>
        <taxon>Pterygota</taxon>
        <taxon>Neoptera</taxon>
        <taxon>Paraneoptera</taxon>
        <taxon>Hemiptera</taxon>
        <taxon>Sternorrhyncha</taxon>
        <taxon>Aphidomorpha</taxon>
        <taxon>Aphidoidea</taxon>
        <taxon>Aphididae</taxon>
        <taxon>Macrosiphini</taxon>
        <taxon>Macrosiphum</taxon>
    </lineage>
</organism>
<name>A0AAV0VX53_9HEMI</name>
<protein>
    <recommendedName>
        <fullName evidence="3">Transposase</fullName>
    </recommendedName>
</protein>
<dbReference type="InterPro" id="IPR012337">
    <property type="entry name" value="RNaseH-like_sf"/>
</dbReference>
<comment type="caution">
    <text evidence="1">The sequence shown here is derived from an EMBL/GenBank/DDBJ whole genome shotgun (WGS) entry which is preliminary data.</text>
</comment>
<evidence type="ECO:0000313" key="2">
    <source>
        <dbReference type="Proteomes" id="UP001160148"/>
    </source>
</evidence>
<dbReference type="PANTHER" id="PTHR46289">
    <property type="entry name" value="52 KDA REPRESSOR OF THE INHIBITOR OF THE PROTEIN KINASE-LIKE PROTEIN-RELATED"/>
    <property type="match status" value="1"/>
</dbReference>
<keyword evidence="2" id="KW-1185">Reference proteome</keyword>
<dbReference type="Proteomes" id="UP001160148">
    <property type="component" value="Unassembled WGS sequence"/>
</dbReference>
<evidence type="ECO:0008006" key="3">
    <source>
        <dbReference type="Google" id="ProtNLM"/>
    </source>
</evidence>
<dbReference type="EMBL" id="CARXXK010000001">
    <property type="protein sequence ID" value="CAI6348250.1"/>
    <property type="molecule type" value="Genomic_DNA"/>
</dbReference>
<dbReference type="SUPFAM" id="SSF53098">
    <property type="entry name" value="Ribonuclease H-like"/>
    <property type="match status" value="1"/>
</dbReference>
<gene>
    <name evidence="1" type="ORF">MEUPH1_LOCUS4948</name>
</gene>
<proteinExistence type="predicted"/>
<dbReference type="InterPro" id="IPR052958">
    <property type="entry name" value="IFN-induced_PKR_regulator"/>
</dbReference>
<reference evidence="1 2" key="1">
    <citation type="submission" date="2023-01" db="EMBL/GenBank/DDBJ databases">
        <authorList>
            <person name="Whitehead M."/>
        </authorList>
    </citation>
    <scope>NUCLEOTIDE SEQUENCE [LARGE SCALE GENOMIC DNA]</scope>
</reference>
<dbReference type="AlphaFoldDB" id="A0AAV0VX53"/>
<sequence>MKDMSLDLNNCVGIGTDGCSVMTSVTRGAVAEIQKNCPSAVYSPCSNHALNLSISKSSNVQLVRNTMGIIKEVLSFFNTSSKRSFVLKNCLKRLKRSITGLCETRWVERHECIFEFQMCLSEIIDSLTYISEWIDQTSSSKAKTLLHSNVLLDIDNIINRFAKSKHKIDFIL</sequence>
<evidence type="ECO:0000313" key="1">
    <source>
        <dbReference type="EMBL" id="CAI6348250.1"/>
    </source>
</evidence>
<accession>A0AAV0VX53</accession>